<comment type="similarity">
    <text evidence="1">Belongs to the type-I restriction system S methylase family.</text>
</comment>
<dbReference type="SUPFAM" id="SSF116734">
    <property type="entry name" value="DNA methylase specificity domain"/>
    <property type="match status" value="2"/>
</dbReference>
<dbReference type="InterPro" id="IPR000055">
    <property type="entry name" value="Restrct_endonuc_typeI_TRD"/>
</dbReference>
<evidence type="ECO:0000256" key="2">
    <source>
        <dbReference type="ARBA" id="ARBA00022747"/>
    </source>
</evidence>
<evidence type="ECO:0000259" key="4">
    <source>
        <dbReference type="Pfam" id="PF01420"/>
    </source>
</evidence>
<accession>A0A2J0U9R2</accession>
<proteinExistence type="inferred from homology"/>
<dbReference type="Pfam" id="PF01420">
    <property type="entry name" value="Methylase_S"/>
    <property type="match status" value="1"/>
</dbReference>
<dbReference type="AlphaFoldDB" id="A0A2J0U9R2"/>
<dbReference type="PANTHER" id="PTHR30408:SF12">
    <property type="entry name" value="TYPE I RESTRICTION ENZYME MJAVIII SPECIFICITY SUBUNIT"/>
    <property type="match status" value="1"/>
</dbReference>
<dbReference type="GO" id="GO:0009307">
    <property type="term" value="P:DNA restriction-modification system"/>
    <property type="evidence" value="ECO:0007669"/>
    <property type="project" value="UniProtKB-KW"/>
</dbReference>
<name>A0A2J0U9R2_STEMA</name>
<comment type="caution">
    <text evidence="5">The sequence shown here is derived from an EMBL/GenBank/DDBJ whole genome shotgun (WGS) entry which is preliminary data.</text>
</comment>
<keyword evidence="3" id="KW-0238">DNA-binding</keyword>
<reference evidence="5 6" key="1">
    <citation type="journal article" date="2017" name="Front. Microbiol.">
        <title>Double-Face Meets the Bacterial World: The Opportunistic Pathogen Stenotrophomonas maltophilia.</title>
        <authorList>
            <person name="Lira F."/>
            <person name="Berg G."/>
            <person name="Martinez J.L."/>
        </authorList>
    </citation>
    <scope>NUCLEOTIDE SEQUENCE [LARGE SCALE GENOMIC DNA]</scope>
    <source>
        <strain evidence="5 6">EA1</strain>
    </source>
</reference>
<dbReference type="EMBL" id="NEQV01000005">
    <property type="protein sequence ID" value="PJL26052.1"/>
    <property type="molecule type" value="Genomic_DNA"/>
</dbReference>
<feature type="domain" description="Type I restriction modification DNA specificity" evidence="4">
    <location>
        <begin position="238"/>
        <end position="412"/>
    </location>
</feature>
<keyword evidence="2" id="KW-0680">Restriction system</keyword>
<dbReference type="InterPro" id="IPR052021">
    <property type="entry name" value="Type-I_RS_S_subunit"/>
</dbReference>
<organism evidence="5 6">
    <name type="scientific">Stenotrophomonas maltophilia</name>
    <name type="common">Pseudomonas maltophilia</name>
    <name type="synonym">Xanthomonas maltophilia</name>
    <dbReference type="NCBI Taxonomy" id="40324"/>
    <lineage>
        <taxon>Bacteria</taxon>
        <taxon>Pseudomonadati</taxon>
        <taxon>Pseudomonadota</taxon>
        <taxon>Gammaproteobacteria</taxon>
        <taxon>Lysobacterales</taxon>
        <taxon>Lysobacteraceae</taxon>
        <taxon>Stenotrophomonas</taxon>
        <taxon>Stenotrophomonas maltophilia group</taxon>
    </lineage>
</organism>
<evidence type="ECO:0000313" key="5">
    <source>
        <dbReference type="EMBL" id="PJL26052.1"/>
    </source>
</evidence>
<protein>
    <recommendedName>
        <fullName evidence="4">Type I restriction modification DNA specificity domain-containing protein</fullName>
    </recommendedName>
</protein>
<dbReference type="Gene3D" id="3.90.220.20">
    <property type="entry name" value="DNA methylase specificity domains"/>
    <property type="match status" value="2"/>
</dbReference>
<dbReference type="Proteomes" id="UP000230167">
    <property type="component" value="Unassembled WGS sequence"/>
</dbReference>
<sequence>MNSKEEGMQMQPEKGKSCAPKLRFPKFVDAVEWKLVPLNKLAKRCAQKNRGGAITRVLTNSAEYGVVDQRDYFDRDIATQGNLESYYVVAKGDYVYNPRISARAPVGPISKNNVATGVMSPLYSVFRFGEVNNDFYAYYFKTTGWHQYMRQASSTGARHDRMAISNDDFMAMPLPVSTPEEQQNIADCIASLDECLTLESKKLGELKAHKNGLMQRLFPIYGETLPELRFPEFVGAGEWKKMQLEDIATFHKGKGIAKVDIDPNGARQCIRYGELYTSYGEVIDEVVSRTNVQSAESFLSRRNDVLIPSSGETKQDIAKASCVLVDDVALGGDLNVLRSTEDGIFLSYLLNGSCSREIARIAQGDAVVHLYASQLKLLTVAIPELKEQKKIADCLVSFDNLIASQAQKITALKCHKIALMQKIFPAVSEVHE</sequence>
<evidence type="ECO:0000256" key="3">
    <source>
        <dbReference type="ARBA" id="ARBA00023125"/>
    </source>
</evidence>
<dbReference type="GO" id="GO:0003677">
    <property type="term" value="F:DNA binding"/>
    <property type="evidence" value="ECO:0007669"/>
    <property type="project" value="UniProtKB-KW"/>
</dbReference>
<dbReference type="InterPro" id="IPR044946">
    <property type="entry name" value="Restrct_endonuc_typeI_TRD_sf"/>
</dbReference>
<gene>
    <name evidence="5" type="ORF">B9Y64_16155</name>
</gene>
<evidence type="ECO:0000313" key="6">
    <source>
        <dbReference type="Proteomes" id="UP000230167"/>
    </source>
</evidence>
<evidence type="ECO:0000256" key="1">
    <source>
        <dbReference type="ARBA" id="ARBA00010923"/>
    </source>
</evidence>
<dbReference type="PANTHER" id="PTHR30408">
    <property type="entry name" value="TYPE-1 RESTRICTION ENZYME ECOKI SPECIFICITY PROTEIN"/>
    <property type="match status" value="1"/>
</dbReference>
<dbReference type="RefSeq" id="WP_202909073.1">
    <property type="nucleotide sequence ID" value="NZ_CBCPIZ010000017.1"/>
</dbReference>